<feature type="domain" description="Zinc finger CHC2-type" evidence="5">
    <location>
        <begin position="3"/>
        <end position="95"/>
    </location>
</feature>
<sequence length="987" mass="112389">MATLDEVLANINVEAVFSANGVTLRKQHGDEWEADCPFCREEKHFYFNRRTGKWLCYKCNEKGGITSFLARARGISGKEAFKELVEMAGLKWEVKKPAKRTKASSQKPSLTLVKGKDNKKNSKNSGGEKQVGSPPAIQDRPSQVNTSIYQRFIELTTLTGDHRDKLKSQRGFTDKTIDRFMFRSGGPQVQGAVDKLREEFTEEELKAAGILVEVNGSLVTNDQLLDGRVLIPYLDETGRVYHLRPHKLGFKGLPSQPYCRTLLDGNPEHIVLTEGEFKAAALHQWGFAALAVPGVSSFGAKNLDRLVELLREFQVRKVTVIFDNEIKDNPAFPNFKEKVEDRYDTQFWSYIMAYKLGRAGFIARVGWLPDEWRVKGKIDFDGALAQGRTRQEIEQVIAAAVPPEEYLDGLSEEAKRIVRRKITRHFTKVPVRREFNKYVATRHKGSETYEETISNFVINIKSSFFTPDGVIRNVELVNEYGEVSAVFPLEPQNMAGVNEFKKFCFSKGNYVFEGTSQDLLNIWKLEFLRDTGELIYMPDRIGRINKDLWLFGNLAIHKGKVYRPDNDGIIWIDGKGYKPQSLQIGARGESIEDAIPALRETPVDIVDIAQKLRQSVGGYEAYMGIGWVIATIFSEDIFQQYKCLPILFPHGKRESGKSTFMRWIMAFFGIENDGVGLAETSQNYIARALSYYGSLGVWFDEYRNEARITQKDGFFRSAYNRQLSGKGTATAFQARGFAVHATVAISGEELPKDNGLFTRCIPLQISAYKRDRTWYDWLNANKGRFSGFVYWLIANYERLKPQILANIAELKQALLALEVSDRTAENWAICAGAFDTVVLQDEKFIRWVGETCKQIKQAGEEEHMLNQFWGDVNYLVLSGEINHLNFFGLYEDEGEAGRLGVYLRGLYDAWAKYFRQKTGREAFDKQSILGYLQKEPYYLKDGVINKRLNGTPRKVHMLEIAQMPEVLLDLVETIRAKEKPLEQAPAF</sequence>
<evidence type="ECO:0000259" key="5">
    <source>
        <dbReference type="Pfam" id="PF01807"/>
    </source>
</evidence>
<protein>
    <submittedName>
        <fullName evidence="7">DNA primase</fullName>
    </submittedName>
</protein>
<evidence type="ECO:0000259" key="6">
    <source>
        <dbReference type="Pfam" id="PF12965"/>
    </source>
</evidence>
<dbReference type="CDD" id="cd01029">
    <property type="entry name" value="TOPRIM_primases"/>
    <property type="match status" value="1"/>
</dbReference>
<proteinExistence type="predicted"/>
<dbReference type="GO" id="GO:0006269">
    <property type="term" value="P:DNA replication, synthesis of primer"/>
    <property type="evidence" value="ECO:0007669"/>
    <property type="project" value="TreeGrafter"/>
</dbReference>
<keyword evidence="3" id="KW-0862">Zinc</keyword>
<evidence type="ECO:0000256" key="3">
    <source>
        <dbReference type="ARBA" id="ARBA00022833"/>
    </source>
</evidence>
<dbReference type="PANTHER" id="PTHR30313:SF2">
    <property type="entry name" value="DNA PRIMASE"/>
    <property type="match status" value="1"/>
</dbReference>
<evidence type="ECO:0000256" key="1">
    <source>
        <dbReference type="ARBA" id="ARBA00022723"/>
    </source>
</evidence>
<dbReference type="AlphaFoldDB" id="A0A9X7P544"/>
<dbReference type="GO" id="GO:0003677">
    <property type="term" value="F:DNA binding"/>
    <property type="evidence" value="ECO:0007669"/>
    <property type="project" value="InterPro"/>
</dbReference>
<gene>
    <name evidence="7" type="ORF">MOST_30410</name>
</gene>
<name>A0A9X7P544_9FIRM</name>
<dbReference type="SUPFAM" id="SSF57783">
    <property type="entry name" value="Zinc beta-ribbon"/>
    <property type="match status" value="1"/>
</dbReference>
<dbReference type="GO" id="GO:0008270">
    <property type="term" value="F:zinc ion binding"/>
    <property type="evidence" value="ECO:0007669"/>
    <property type="project" value="UniProtKB-KW"/>
</dbReference>
<dbReference type="Gene3D" id="3.40.1360.10">
    <property type="match status" value="1"/>
</dbReference>
<dbReference type="InterPro" id="IPR024385">
    <property type="entry name" value="DUF3854"/>
</dbReference>
<dbReference type="InterPro" id="IPR050219">
    <property type="entry name" value="DnaG_primase"/>
</dbReference>
<keyword evidence="1" id="KW-0479">Metal-binding</keyword>
<dbReference type="InterPro" id="IPR036977">
    <property type="entry name" value="DNA_primase_Znf_CHC2"/>
</dbReference>
<dbReference type="PANTHER" id="PTHR30313">
    <property type="entry name" value="DNA PRIMASE"/>
    <property type="match status" value="1"/>
</dbReference>
<keyword evidence="2" id="KW-0863">Zinc-finger</keyword>
<feature type="domain" description="DUF3854" evidence="6">
    <location>
        <begin position="270"/>
        <end position="329"/>
    </location>
</feature>
<dbReference type="SUPFAM" id="SSF56731">
    <property type="entry name" value="DNA primase core"/>
    <property type="match status" value="1"/>
</dbReference>
<evidence type="ECO:0000313" key="7">
    <source>
        <dbReference type="EMBL" id="PRR69619.1"/>
    </source>
</evidence>
<dbReference type="InterPro" id="IPR037068">
    <property type="entry name" value="DNA_primase_core_N_sf"/>
</dbReference>
<dbReference type="GO" id="GO:0003899">
    <property type="term" value="F:DNA-directed RNA polymerase activity"/>
    <property type="evidence" value="ECO:0007669"/>
    <property type="project" value="InterPro"/>
</dbReference>
<dbReference type="InterPro" id="IPR034154">
    <property type="entry name" value="TOPRIM_DnaG/twinkle"/>
</dbReference>
<feature type="region of interest" description="Disordered" evidence="4">
    <location>
        <begin position="96"/>
        <end position="141"/>
    </location>
</feature>
<dbReference type="InterPro" id="IPR002694">
    <property type="entry name" value="Znf_CHC2"/>
</dbReference>
<evidence type="ECO:0000256" key="2">
    <source>
        <dbReference type="ARBA" id="ARBA00022771"/>
    </source>
</evidence>
<dbReference type="Pfam" id="PF12965">
    <property type="entry name" value="DUF3854"/>
    <property type="match status" value="1"/>
</dbReference>
<dbReference type="RefSeq" id="WP_054936998.1">
    <property type="nucleotide sequence ID" value="NZ_PVXL01000072.1"/>
</dbReference>
<dbReference type="GO" id="GO:0005737">
    <property type="term" value="C:cytoplasm"/>
    <property type="evidence" value="ECO:0007669"/>
    <property type="project" value="TreeGrafter"/>
</dbReference>
<reference evidence="7 8" key="1">
    <citation type="submission" date="2018-03" db="EMBL/GenBank/DDBJ databases">
        <title>Genome sequence of Moorella stamsii DSM 26217.</title>
        <authorList>
            <person name="Poehlein A."/>
            <person name="Daniel R."/>
        </authorList>
    </citation>
    <scope>NUCLEOTIDE SEQUENCE [LARGE SCALE GENOMIC DNA]</scope>
    <source>
        <strain evidence="8">DSM 26217</strain>
    </source>
</reference>
<dbReference type="Gene3D" id="3.90.980.10">
    <property type="entry name" value="DNA primase, catalytic core, N-terminal domain"/>
    <property type="match status" value="1"/>
</dbReference>
<evidence type="ECO:0000256" key="4">
    <source>
        <dbReference type="SAM" id="MobiDB-lite"/>
    </source>
</evidence>
<dbReference type="Pfam" id="PF01807">
    <property type="entry name" value="Zn_ribbon_DnaG"/>
    <property type="match status" value="1"/>
</dbReference>
<dbReference type="Proteomes" id="UP000239430">
    <property type="component" value="Unassembled WGS sequence"/>
</dbReference>
<accession>A0A9X7P544</accession>
<dbReference type="Gene3D" id="3.90.580.10">
    <property type="entry name" value="Zinc finger, CHC2-type domain"/>
    <property type="match status" value="1"/>
</dbReference>
<dbReference type="EMBL" id="PVXL01000072">
    <property type="protein sequence ID" value="PRR69619.1"/>
    <property type="molecule type" value="Genomic_DNA"/>
</dbReference>
<evidence type="ECO:0000313" key="8">
    <source>
        <dbReference type="Proteomes" id="UP000239430"/>
    </source>
</evidence>
<comment type="caution">
    <text evidence="7">The sequence shown here is derived from an EMBL/GenBank/DDBJ whole genome shotgun (WGS) entry which is preliminary data.</text>
</comment>
<organism evidence="7 8">
    <name type="scientific">Neomoorella stamsii</name>
    <dbReference type="NCBI Taxonomy" id="1266720"/>
    <lineage>
        <taxon>Bacteria</taxon>
        <taxon>Bacillati</taxon>
        <taxon>Bacillota</taxon>
        <taxon>Clostridia</taxon>
        <taxon>Neomoorellales</taxon>
        <taxon>Neomoorellaceae</taxon>
        <taxon>Neomoorella</taxon>
    </lineage>
</organism>
<keyword evidence="8" id="KW-1185">Reference proteome</keyword>